<evidence type="ECO:0000256" key="2">
    <source>
        <dbReference type="RuleBase" id="RU362116"/>
    </source>
</evidence>
<dbReference type="AlphaFoldDB" id="A0A316DI01"/>
<dbReference type="Proteomes" id="UP000245634">
    <property type="component" value="Unassembled WGS sequence"/>
</dbReference>
<dbReference type="PANTHER" id="PTHR30435:SF19">
    <property type="entry name" value="FLAGELLAR BASAL-BODY ROD PROTEIN FLGG"/>
    <property type="match status" value="1"/>
</dbReference>
<sequence length="289" mass="31163">MRALYTSAHGMNAQQSRLDTIGHNLANLNTTGYKTEDVQFKDMLYMTMLQKDEVKALDKRQTTENLRLGAGVLAVGTALSFVQGSLQSTQSPLDVAIEGDGFFKVRAYDQNGQQFEAYTRDGSFKVGQVGTEQYLVTADGNPVLDTTGNPINLTGFETDSLTIDENGMITGLPNAAGGGGAAPGQATPRLEVGQLEVTRVVHPESNLVGAGENLFRLHAQVNALDVQANAVIVNGERHSRVQQRAVEMSNVDMSTQMTEMIVAQRAYSMNARALTTTDQMMGIANSLRS</sequence>
<gene>
    <name evidence="6" type="ORF">C7459_101106</name>
</gene>
<dbReference type="EMBL" id="QGGL01000001">
    <property type="protein sequence ID" value="PWK16243.1"/>
    <property type="molecule type" value="Genomic_DNA"/>
</dbReference>
<comment type="subcellular location">
    <subcellularLocation>
        <location evidence="2">Bacterial flagellum basal body</location>
    </subcellularLocation>
</comment>
<dbReference type="NCBIfam" id="TIGR03506">
    <property type="entry name" value="FlgEFG_subfam"/>
    <property type="match status" value="1"/>
</dbReference>
<dbReference type="OrthoDB" id="9804559at2"/>
<proteinExistence type="inferred from homology"/>
<dbReference type="GO" id="GO:0071978">
    <property type="term" value="P:bacterial-type flagellum-dependent swarming motility"/>
    <property type="evidence" value="ECO:0007669"/>
    <property type="project" value="TreeGrafter"/>
</dbReference>
<dbReference type="RefSeq" id="WP_109685171.1">
    <property type="nucleotide sequence ID" value="NZ_QGGL01000001.1"/>
</dbReference>
<dbReference type="Pfam" id="PF06429">
    <property type="entry name" value="Flg_bbr_C"/>
    <property type="match status" value="1"/>
</dbReference>
<keyword evidence="7" id="KW-1185">Reference proteome</keyword>
<dbReference type="Pfam" id="PF00460">
    <property type="entry name" value="Flg_bb_rod"/>
    <property type="match status" value="1"/>
</dbReference>
<evidence type="ECO:0000259" key="5">
    <source>
        <dbReference type="Pfam" id="PF22692"/>
    </source>
</evidence>
<comment type="similarity">
    <text evidence="1 2">Belongs to the flagella basal body rod proteins family.</text>
</comment>
<dbReference type="InterPro" id="IPR010930">
    <property type="entry name" value="Flg_bb/hook_C_dom"/>
</dbReference>
<comment type="caution">
    <text evidence="6">The sequence shown here is derived from an EMBL/GenBank/DDBJ whole genome shotgun (WGS) entry which is preliminary data.</text>
</comment>
<dbReference type="SUPFAM" id="SSF117143">
    <property type="entry name" value="Flagellar hook protein flgE"/>
    <property type="match status" value="1"/>
</dbReference>
<keyword evidence="6" id="KW-0966">Cell projection</keyword>
<keyword evidence="2" id="KW-0975">Bacterial flagellum</keyword>
<evidence type="ECO:0000259" key="4">
    <source>
        <dbReference type="Pfam" id="PF06429"/>
    </source>
</evidence>
<dbReference type="InterPro" id="IPR037925">
    <property type="entry name" value="FlgE/F/G-like"/>
</dbReference>
<dbReference type="InterPro" id="IPR001444">
    <property type="entry name" value="Flag_bb_rod_N"/>
</dbReference>
<evidence type="ECO:0000313" key="6">
    <source>
        <dbReference type="EMBL" id="PWK16243.1"/>
    </source>
</evidence>
<keyword evidence="6" id="KW-0969">Cilium</keyword>
<keyword evidence="6" id="KW-0282">Flagellum</keyword>
<dbReference type="Pfam" id="PF22692">
    <property type="entry name" value="LlgE_F_G_D1"/>
    <property type="match status" value="1"/>
</dbReference>
<evidence type="ECO:0000259" key="3">
    <source>
        <dbReference type="Pfam" id="PF00460"/>
    </source>
</evidence>
<organism evidence="6 7">
    <name type="scientific">Tumebacillus permanentifrigoris</name>
    <dbReference type="NCBI Taxonomy" id="378543"/>
    <lineage>
        <taxon>Bacteria</taxon>
        <taxon>Bacillati</taxon>
        <taxon>Bacillota</taxon>
        <taxon>Bacilli</taxon>
        <taxon>Bacillales</taxon>
        <taxon>Alicyclobacillaceae</taxon>
        <taxon>Tumebacillus</taxon>
    </lineage>
</organism>
<feature type="domain" description="Flagellar basal body rod protein N-terminal" evidence="3">
    <location>
        <begin position="4"/>
        <end position="34"/>
    </location>
</feature>
<feature type="domain" description="Flagellar basal-body/hook protein C-terminal" evidence="4">
    <location>
        <begin position="242"/>
        <end position="287"/>
    </location>
</feature>
<dbReference type="InterPro" id="IPR020013">
    <property type="entry name" value="Flagellar_FlgE/F/G"/>
</dbReference>
<name>A0A316DI01_9BACL</name>
<evidence type="ECO:0000256" key="1">
    <source>
        <dbReference type="ARBA" id="ARBA00009677"/>
    </source>
</evidence>
<feature type="domain" description="Flagellar hook protein FlgE/F/G-like D1" evidence="5">
    <location>
        <begin position="96"/>
        <end position="170"/>
    </location>
</feature>
<dbReference type="PANTHER" id="PTHR30435">
    <property type="entry name" value="FLAGELLAR PROTEIN"/>
    <property type="match status" value="1"/>
</dbReference>
<dbReference type="InterPro" id="IPR053967">
    <property type="entry name" value="LlgE_F_G-like_D1"/>
</dbReference>
<dbReference type="GO" id="GO:0009425">
    <property type="term" value="C:bacterial-type flagellum basal body"/>
    <property type="evidence" value="ECO:0007669"/>
    <property type="project" value="UniProtKB-SubCell"/>
</dbReference>
<protein>
    <submittedName>
        <fullName evidence="6">Flagellar basal-body rod protein FlgG</fullName>
    </submittedName>
</protein>
<evidence type="ECO:0000313" key="7">
    <source>
        <dbReference type="Proteomes" id="UP000245634"/>
    </source>
</evidence>
<accession>A0A316DI01</accession>
<reference evidence="6 7" key="1">
    <citation type="submission" date="2018-05" db="EMBL/GenBank/DDBJ databases">
        <title>Genomic Encyclopedia of Type Strains, Phase IV (KMG-IV): sequencing the most valuable type-strain genomes for metagenomic binning, comparative biology and taxonomic classification.</title>
        <authorList>
            <person name="Goeker M."/>
        </authorList>
    </citation>
    <scope>NUCLEOTIDE SEQUENCE [LARGE SCALE GENOMIC DNA]</scope>
    <source>
        <strain evidence="6 7">DSM 18773</strain>
    </source>
</reference>